<dbReference type="Gene3D" id="2.60.120.620">
    <property type="entry name" value="q2cbj1_9rhob like domain"/>
    <property type="match status" value="1"/>
</dbReference>
<protein>
    <submittedName>
        <fullName evidence="2">TPR domain protein</fullName>
    </submittedName>
</protein>
<reference evidence="2" key="1">
    <citation type="submission" date="2019-04" db="EMBL/GenBank/DDBJ databases">
        <authorList>
            <person name="Brambilla D."/>
        </authorList>
    </citation>
    <scope>NUCLEOTIDE SEQUENCE</scope>
    <source>
        <strain evidence="2">BAL1</strain>
    </source>
</reference>
<gene>
    <name evidence="2" type="ORF">BAL341_1720</name>
</gene>
<dbReference type="PANTHER" id="PTHR12558">
    <property type="entry name" value="CELL DIVISION CYCLE 16,23,27"/>
    <property type="match status" value="1"/>
</dbReference>
<dbReference type="InterPro" id="IPR019734">
    <property type="entry name" value="TPR_rpt"/>
</dbReference>
<name>A0A486XRH9_9GAMM</name>
<dbReference type="SMART" id="SM00028">
    <property type="entry name" value="TPR"/>
    <property type="match status" value="6"/>
</dbReference>
<keyword evidence="1" id="KW-0802">TPR repeat</keyword>
<feature type="repeat" description="TPR" evidence="1">
    <location>
        <begin position="74"/>
        <end position="107"/>
    </location>
</feature>
<dbReference type="PROSITE" id="PS50005">
    <property type="entry name" value="TPR"/>
    <property type="match status" value="2"/>
</dbReference>
<feature type="repeat" description="TPR" evidence="1">
    <location>
        <begin position="207"/>
        <end position="240"/>
    </location>
</feature>
<sequence length="607" mass="68131">MISLELIKRFQQISFFFNQQAFSQVVTLCANGLAAKDMPVEISLMYAVSLRRLGDFAKSRAVFVTAVGLHKNYVPLRTAFGNLLLEMGNAEQALEQFSQVVVLQPQQAEGYFNSARALRQLGEAERALQMSRQAYQYSKDINTAIALAEDLTLNEQLEEAEQLYSSLLQQHPENIKVLNNFGNLQRRLGRLKEAISLLSRAATSNNPTVVRNLAACFVLNTQFELATEYYKRAIALAPDIVVAYTEFTAFLWQQGAEQPFDIIEQRLVNAPADYALRIAYVKILLQLNLPEKALQFLLPTLTQFPTDSNVLTLATMVYRDKGEYDQALAFARKALQVVNGGSDIAARSELAYTLLAQHQGEQAAAHYRQLIKDDPLNQGWWTTLSTALKQIADEQSYSLLCNYDLVHPAILCHAGPDSLLPANFNQQLLPLLDSFHRNIRPPLGLSLQKGSQTFENLFDNQHVLLQQLREAILSQARTFIASLKRDANHPFLSRLSQQLGFQGSWSVKLANEGFHKSHFHPMGWLSGVYYVDVPTAVEREGQGWLVFGRPDIPNVSYDGDYAVKPQPGMLVLFPSFMWHGTNPFSDNAHRVTVAFDLIPQAVTHLNG</sequence>
<evidence type="ECO:0000313" key="2">
    <source>
        <dbReference type="EMBL" id="VHO04079.1"/>
    </source>
</evidence>
<evidence type="ECO:0000256" key="1">
    <source>
        <dbReference type="PROSITE-ProRule" id="PRU00339"/>
    </source>
</evidence>
<organism evidence="2">
    <name type="scientific">Rheinheimera sp. BAL341</name>
    <dbReference type="NCBI Taxonomy" id="1708203"/>
    <lineage>
        <taxon>Bacteria</taxon>
        <taxon>Pseudomonadati</taxon>
        <taxon>Pseudomonadota</taxon>
        <taxon>Gammaproteobacteria</taxon>
        <taxon>Chromatiales</taxon>
        <taxon>Chromatiaceae</taxon>
        <taxon>Rheinheimera</taxon>
    </lineage>
</organism>
<dbReference type="SUPFAM" id="SSF48452">
    <property type="entry name" value="TPR-like"/>
    <property type="match status" value="2"/>
</dbReference>
<proteinExistence type="predicted"/>
<dbReference type="Pfam" id="PF14559">
    <property type="entry name" value="TPR_19"/>
    <property type="match status" value="2"/>
</dbReference>
<dbReference type="Pfam" id="PF13432">
    <property type="entry name" value="TPR_16"/>
    <property type="match status" value="1"/>
</dbReference>
<dbReference type="InterPro" id="IPR012668">
    <property type="entry name" value="CHP02466"/>
</dbReference>
<dbReference type="EMBL" id="CAAJGR010000091">
    <property type="protein sequence ID" value="VHO04079.1"/>
    <property type="molecule type" value="Genomic_DNA"/>
</dbReference>
<dbReference type="InterPro" id="IPR011990">
    <property type="entry name" value="TPR-like_helical_dom_sf"/>
</dbReference>
<dbReference type="AlphaFoldDB" id="A0A486XRH9"/>
<dbReference type="PANTHER" id="PTHR12558:SF13">
    <property type="entry name" value="CELL DIVISION CYCLE PROTEIN 27 HOMOLOG"/>
    <property type="match status" value="1"/>
</dbReference>
<accession>A0A486XRH9</accession>
<dbReference type="Pfam" id="PF13759">
    <property type="entry name" value="2OG-FeII_Oxy_5"/>
    <property type="match status" value="1"/>
</dbReference>
<dbReference type="Gene3D" id="1.25.40.10">
    <property type="entry name" value="Tetratricopeptide repeat domain"/>
    <property type="match status" value="3"/>
</dbReference>